<protein>
    <recommendedName>
        <fullName evidence="1">QsdR TetR regulatory C-terminal domain-containing protein</fullName>
    </recommendedName>
</protein>
<gene>
    <name evidence="2" type="ORF">GCM10009717_02470</name>
</gene>
<keyword evidence="3" id="KW-1185">Reference proteome</keyword>
<proteinExistence type="predicted"/>
<evidence type="ECO:0000259" key="1">
    <source>
        <dbReference type="Pfam" id="PF18598"/>
    </source>
</evidence>
<comment type="caution">
    <text evidence="2">The sequence shown here is derived from an EMBL/GenBank/DDBJ whole genome shotgun (WGS) entry which is preliminary data.</text>
</comment>
<dbReference type="EMBL" id="BAAAMK010000001">
    <property type="protein sequence ID" value="GAA1939624.1"/>
    <property type="molecule type" value="Genomic_DNA"/>
</dbReference>
<sequence length="241" mass="26097">MPTTTGTTHEIAEVGLRAAPSWLSDRLADGGHADAVRAFELARETFISGRRIDMGSLATTLGVDRTSLFRWVGNRDALLSEVLWSLAVPTLVLSEHATESLHGAERVAEQLSSFAGALISAQYFRDFLRREPARALRLLTTTESEIQRRYVATARWLVERELGERPLGGAITADELAYLLVRVSESFTYADLIAGDTPSAARARRAFRILLRADLAEATDAAAEDAAATNSAEDAAAEVAP</sequence>
<accession>A0ABP5BBA4</accession>
<evidence type="ECO:0000313" key="2">
    <source>
        <dbReference type="EMBL" id="GAA1939624.1"/>
    </source>
</evidence>
<dbReference type="Pfam" id="PF18598">
    <property type="entry name" value="TetR_C_36"/>
    <property type="match status" value="1"/>
</dbReference>
<evidence type="ECO:0000313" key="3">
    <source>
        <dbReference type="Proteomes" id="UP001499954"/>
    </source>
</evidence>
<dbReference type="Gene3D" id="1.10.357.10">
    <property type="entry name" value="Tetracycline Repressor, domain 2"/>
    <property type="match status" value="1"/>
</dbReference>
<reference evidence="3" key="1">
    <citation type="journal article" date="2019" name="Int. J. Syst. Evol. Microbiol.">
        <title>The Global Catalogue of Microorganisms (GCM) 10K type strain sequencing project: providing services to taxonomists for standard genome sequencing and annotation.</title>
        <authorList>
            <consortium name="The Broad Institute Genomics Platform"/>
            <consortium name="The Broad Institute Genome Sequencing Center for Infectious Disease"/>
            <person name="Wu L."/>
            <person name="Ma J."/>
        </authorList>
    </citation>
    <scope>NUCLEOTIDE SEQUENCE [LARGE SCALE GENOMIC DNA]</scope>
    <source>
        <strain evidence="3">JCM 13584</strain>
    </source>
</reference>
<feature type="domain" description="QsdR TetR regulatory C-terminal" evidence="1">
    <location>
        <begin position="102"/>
        <end position="212"/>
    </location>
</feature>
<dbReference type="Proteomes" id="UP001499954">
    <property type="component" value="Unassembled WGS sequence"/>
</dbReference>
<name>A0ABP5BBA4_9MICO</name>
<organism evidence="2 3">
    <name type="scientific">Agromyces allii</name>
    <dbReference type="NCBI Taxonomy" id="393607"/>
    <lineage>
        <taxon>Bacteria</taxon>
        <taxon>Bacillati</taxon>
        <taxon>Actinomycetota</taxon>
        <taxon>Actinomycetes</taxon>
        <taxon>Micrococcales</taxon>
        <taxon>Microbacteriaceae</taxon>
        <taxon>Agromyces</taxon>
    </lineage>
</organism>
<dbReference type="InterPro" id="IPR041485">
    <property type="entry name" value="TetR_C_36"/>
</dbReference>
<dbReference type="RefSeq" id="WP_170298463.1">
    <property type="nucleotide sequence ID" value="NZ_BAAAMK010000001.1"/>
</dbReference>